<accession>A0A183DC36</accession>
<sequence>LDSVSVGSQNYRLPPPSASKSASNRLGQFLRKIGASKPPGNAASLVSLNKVASEMLPSGPAPLMKSNSLSHDPWKKHIVQNVDANSQRGKITVFA</sequence>
<name>A0A183DC36_9BILA</name>
<feature type="region of interest" description="Disordered" evidence="1">
    <location>
        <begin position="1"/>
        <end position="23"/>
    </location>
</feature>
<protein>
    <submittedName>
        <fullName evidence="2">WH2 domain-containing protein</fullName>
    </submittedName>
</protein>
<proteinExistence type="predicted"/>
<dbReference type="AlphaFoldDB" id="A0A183DC36"/>
<organism evidence="2">
    <name type="scientific">Gongylonema pulchrum</name>
    <dbReference type="NCBI Taxonomy" id="637853"/>
    <lineage>
        <taxon>Eukaryota</taxon>
        <taxon>Metazoa</taxon>
        <taxon>Ecdysozoa</taxon>
        <taxon>Nematoda</taxon>
        <taxon>Chromadorea</taxon>
        <taxon>Rhabditida</taxon>
        <taxon>Spirurina</taxon>
        <taxon>Spiruromorpha</taxon>
        <taxon>Spiruroidea</taxon>
        <taxon>Gongylonematidae</taxon>
        <taxon>Gongylonema</taxon>
    </lineage>
</organism>
<feature type="compositionally biased region" description="Polar residues" evidence="1">
    <location>
        <begin position="1"/>
        <end position="11"/>
    </location>
</feature>
<evidence type="ECO:0000313" key="2">
    <source>
        <dbReference type="WBParaSite" id="GPUH_0000628601-mRNA-1"/>
    </source>
</evidence>
<dbReference type="WBParaSite" id="GPUH_0000628601-mRNA-1">
    <property type="protein sequence ID" value="GPUH_0000628601-mRNA-1"/>
    <property type="gene ID" value="GPUH_0000628601"/>
</dbReference>
<reference evidence="2" key="1">
    <citation type="submission" date="2016-06" db="UniProtKB">
        <authorList>
            <consortium name="WormBaseParasite"/>
        </authorList>
    </citation>
    <scope>IDENTIFICATION</scope>
</reference>
<evidence type="ECO:0000256" key="1">
    <source>
        <dbReference type="SAM" id="MobiDB-lite"/>
    </source>
</evidence>